<feature type="compositionally biased region" description="Acidic residues" evidence="1">
    <location>
        <begin position="106"/>
        <end position="123"/>
    </location>
</feature>
<evidence type="ECO:0000256" key="1">
    <source>
        <dbReference type="SAM" id="MobiDB-lite"/>
    </source>
</evidence>
<organism evidence="2 3">
    <name type="scientific">Edaphochlamys debaryana</name>
    <dbReference type="NCBI Taxonomy" id="47281"/>
    <lineage>
        <taxon>Eukaryota</taxon>
        <taxon>Viridiplantae</taxon>
        <taxon>Chlorophyta</taxon>
        <taxon>core chlorophytes</taxon>
        <taxon>Chlorophyceae</taxon>
        <taxon>CS clade</taxon>
        <taxon>Chlamydomonadales</taxon>
        <taxon>Chlamydomonadales incertae sedis</taxon>
        <taxon>Edaphochlamys</taxon>
    </lineage>
</organism>
<dbReference type="PANTHER" id="PTHR34776:SF1">
    <property type="entry name" value="F17F16.3 PROTEIN"/>
    <property type="match status" value="1"/>
</dbReference>
<reference evidence="2" key="1">
    <citation type="journal article" date="2020" name="bioRxiv">
        <title>Comparative genomics of Chlamydomonas.</title>
        <authorList>
            <person name="Craig R.J."/>
            <person name="Hasan A.R."/>
            <person name="Ness R.W."/>
            <person name="Keightley P.D."/>
        </authorList>
    </citation>
    <scope>NUCLEOTIDE SEQUENCE</scope>
    <source>
        <strain evidence="2">CCAP 11/70</strain>
    </source>
</reference>
<name>A0A836BYA8_9CHLO</name>
<feature type="compositionally biased region" description="Basic and acidic residues" evidence="1">
    <location>
        <begin position="542"/>
        <end position="553"/>
    </location>
</feature>
<feature type="compositionally biased region" description="Gly residues" evidence="1">
    <location>
        <begin position="491"/>
        <end position="503"/>
    </location>
</feature>
<dbReference type="OrthoDB" id="549826at2759"/>
<sequence length="565" mass="56086">MSGGDDKPQALPGPVEAAAASGAGGGDDEQPPAAAAEAPGAAAEGEAAAPAAADEDKGQGGDDDGGVTEAAAGEQGAAAAAIAAEPEAAEGEEQGQEKAEGKGEGEGQEGGDEGPESESDWELGAEGGGGEGKQGQEGAGEKEGEAAPAPLPPGALEEGHIFFFYRPKVQQLQPSSLDDVARFYIAMQPRHRRPPAGKDEMADTLAPSARADDAGEKIATAEGGNKADEKEEAGGSKETGSEGEGGSGGGGAEAAGGGLPCRLIVVGKKRLPDARRHDRFFGFVSAVAPTVADLTAGMGEEHYATKTRGERTQPAARAAGRGTYSIFSRLHGKTRTHTELAYLLQLPTEPGEAQRELGIAPSARYVICIKNPNNKRPGAPSAGPEPAYTPAQRSAFAGGTAWVGAEEVSLLDVQGTELLLIGAREEALDDTTEAAAAHPLDTTAQEMAAVAAEAQSPGSKRSRGAAAGAKEGDTEEQGGDDAAGERDQAGGRAGGGGSGGGGGKKAKTAGAAGAESAAVAEVLTALLKGEVAADAGQGGEEGEGKGEGQKGERIPTAPAVTGEWA</sequence>
<evidence type="ECO:0000313" key="2">
    <source>
        <dbReference type="EMBL" id="KAG2493390.1"/>
    </source>
</evidence>
<feature type="compositionally biased region" description="Gly residues" evidence="1">
    <location>
        <begin position="242"/>
        <end position="254"/>
    </location>
</feature>
<evidence type="ECO:0000313" key="3">
    <source>
        <dbReference type="Proteomes" id="UP000612055"/>
    </source>
</evidence>
<feature type="region of interest" description="Disordered" evidence="1">
    <location>
        <begin position="208"/>
        <end position="254"/>
    </location>
</feature>
<accession>A0A836BYA8</accession>
<feature type="compositionally biased region" description="Gly residues" evidence="1">
    <location>
        <begin position="125"/>
        <end position="138"/>
    </location>
</feature>
<feature type="region of interest" description="Disordered" evidence="1">
    <location>
        <begin position="1"/>
        <end position="156"/>
    </location>
</feature>
<feature type="compositionally biased region" description="Low complexity" evidence="1">
    <location>
        <begin position="448"/>
        <end position="469"/>
    </location>
</feature>
<dbReference type="AlphaFoldDB" id="A0A836BYA8"/>
<protein>
    <submittedName>
        <fullName evidence="2">Uncharacterized protein</fullName>
    </submittedName>
</protein>
<feature type="compositionally biased region" description="Basic and acidic residues" evidence="1">
    <location>
        <begin position="95"/>
        <end position="105"/>
    </location>
</feature>
<keyword evidence="3" id="KW-1185">Reference proteome</keyword>
<feature type="region of interest" description="Disordered" evidence="1">
    <location>
        <begin position="448"/>
        <end position="516"/>
    </location>
</feature>
<feature type="compositionally biased region" description="Low complexity" evidence="1">
    <location>
        <begin position="67"/>
        <end position="86"/>
    </location>
</feature>
<comment type="caution">
    <text evidence="2">The sequence shown here is derived from an EMBL/GenBank/DDBJ whole genome shotgun (WGS) entry which is preliminary data.</text>
</comment>
<dbReference type="PANTHER" id="PTHR34776">
    <property type="entry name" value="F17F16.3 PROTEIN"/>
    <property type="match status" value="1"/>
</dbReference>
<feature type="compositionally biased region" description="Basic and acidic residues" evidence="1">
    <location>
        <begin position="225"/>
        <end position="235"/>
    </location>
</feature>
<feature type="compositionally biased region" description="Low complexity" evidence="1">
    <location>
        <begin position="31"/>
        <end position="52"/>
    </location>
</feature>
<dbReference type="EMBL" id="JAEHOE010000038">
    <property type="protein sequence ID" value="KAG2493390.1"/>
    <property type="molecule type" value="Genomic_DNA"/>
</dbReference>
<proteinExistence type="predicted"/>
<gene>
    <name evidence="2" type="ORF">HYH03_008520</name>
</gene>
<dbReference type="Proteomes" id="UP000612055">
    <property type="component" value="Unassembled WGS sequence"/>
</dbReference>
<feature type="region of interest" description="Disordered" evidence="1">
    <location>
        <begin position="532"/>
        <end position="565"/>
    </location>
</feature>